<comment type="caution">
    <text evidence="1">The sequence shown here is derived from an EMBL/GenBank/DDBJ whole genome shotgun (WGS) entry which is preliminary data.</text>
</comment>
<name>A0A2T5EW52_VIBSP</name>
<evidence type="ECO:0008006" key="3">
    <source>
        <dbReference type="Google" id="ProtNLM"/>
    </source>
</evidence>
<reference evidence="1 2" key="1">
    <citation type="submission" date="2017-11" db="EMBL/GenBank/DDBJ databases">
        <title>Population delineation of vibrios coincides with oyster pathogenicity.</title>
        <authorList>
            <person name="Bruto M."/>
            <person name="Labreuche Y."/>
            <person name="James A."/>
            <person name="Piel D."/>
            <person name="Chenivesse S."/>
            <person name="Petton B."/>
            <person name="Polz M.F."/>
            <person name="Le Roux F."/>
        </authorList>
    </citation>
    <scope>NUCLEOTIDE SEQUENCE [LARGE SCALE GENOMIC DNA]</scope>
    <source>
        <strain evidence="1 2">FF_144</strain>
    </source>
</reference>
<dbReference type="Proteomes" id="UP000244197">
    <property type="component" value="Unassembled WGS sequence"/>
</dbReference>
<evidence type="ECO:0000313" key="1">
    <source>
        <dbReference type="EMBL" id="PTP35348.1"/>
    </source>
</evidence>
<organism evidence="1 2">
    <name type="scientific">Vibrio splendidus</name>
    <dbReference type="NCBI Taxonomy" id="29497"/>
    <lineage>
        <taxon>Bacteria</taxon>
        <taxon>Pseudomonadati</taxon>
        <taxon>Pseudomonadota</taxon>
        <taxon>Gammaproteobacteria</taxon>
        <taxon>Vibrionales</taxon>
        <taxon>Vibrionaceae</taxon>
        <taxon>Vibrio</taxon>
    </lineage>
</organism>
<sequence length="409" mass="45888">MIEEKEKKRFGVTTKQIFGNATHTSFNGVYTMSTVMPVEDLLRSCSFDLIPSHLRTIYKEIQRTVTPQRRNGFEDYCYKHMTKSSDIGGVIPPVLVGCMSDVKVELSDNPRFNDSLLVDPESNFVVDGLNRLSTIATVLGGYDTNLIKKSSETDARRKRRVDLSALLPNLSVQVVFIFRRDRALREDDFSQIFADVNGQQCPMSTNKLMKLARTDEVVELARELGSLAIVNSHGGMAKDSSRVTEKSDFIITLNTLTRFALGAIGGYKLQTKVRGVREMNDGSILTAKHIEEVRSDLLMFFDTWIEHQGESYSEERHGFQLVTTLVQAVGLIFNKLWSTCEQLQSAERTNVIYQAAKKLGSLDYSRNALHWGDCEGLAEESGSYKVITGGASSRRYFASHLCGRIGLTY</sequence>
<protein>
    <recommendedName>
        <fullName evidence="3">DGQHR domain-containing protein</fullName>
    </recommendedName>
</protein>
<accession>A0A2T5EW52</accession>
<dbReference type="RefSeq" id="WP_102486325.1">
    <property type="nucleotide sequence ID" value="NZ_PIFK01000018.1"/>
</dbReference>
<dbReference type="EMBL" id="PIFK01000018">
    <property type="protein sequence ID" value="PTP35348.1"/>
    <property type="molecule type" value="Genomic_DNA"/>
</dbReference>
<evidence type="ECO:0000313" key="2">
    <source>
        <dbReference type="Proteomes" id="UP000244197"/>
    </source>
</evidence>
<dbReference type="AlphaFoldDB" id="A0A2T5EW52"/>
<gene>
    <name evidence="1" type="ORF">CWO07_10490</name>
</gene>
<proteinExistence type="predicted"/>